<reference evidence="2 3" key="1">
    <citation type="journal article" date="2021" name="BMC Genomics">
        <title>Datura genome reveals duplications of psychoactive alkaloid biosynthetic genes and high mutation rate following tissue culture.</title>
        <authorList>
            <person name="Rajewski A."/>
            <person name="Carter-House D."/>
            <person name="Stajich J."/>
            <person name="Litt A."/>
        </authorList>
    </citation>
    <scope>NUCLEOTIDE SEQUENCE [LARGE SCALE GENOMIC DNA]</scope>
    <source>
        <strain evidence="2">AR-01</strain>
    </source>
</reference>
<keyword evidence="3" id="KW-1185">Reference proteome</keyword>
<protein>
    <submittedName>
        <fullName evidence="2">Uncharacterized protein</fullName>
    </submittedName>
</protein>
<dbReference type="EMBL" id="JACEIK010001965">
    <property type="protein sequence ID" value="MCD7473386.1"/>
    <property type="molecule type" value="Genomic_DNA"/>
</dbReference>
<proteinExistence type="predicted"/>
<name>A0ABS8TRC1_DATST</name>
<evidence type="ECO:0000313" key="2">
    <source>
        <dbReference type="EMBL" id="MCD7473386.1"/>
    </source>
</evidence>
<feature type="region of interest" description="Disordered" evidence="1">
    <location>
        <begin position="127"/>
        <end position="147"/>
    </location>
</feature>
<feature type="compositionally biased region" description="Basic residues" evidence="1">
    <location>
        <begin position="133"/>
        <end position="143"/>
    </location>
</feature>
<sequence>AHETPDEAQVKVQGFRPLPKTRVSPALRRSRLAKHRYGSRMNTTSPVYCNGPTVNRRLAGLHLRSIAFEDVITFEHAKLEISHTNVPHYSFLVLFSLIEGFSYCGPGETPDEAQDKVQGFRPLPKTRVSPALHRSRPKKHRYGSRMNTTSPVYCKGPTINQRLAGLHLRSVGESPVLPALKF</sequence>
<evidence type="ECO:0000256" key="1">
    <source>
        <dbReference type="SAM" id="MobiDB-lite"/>
    </source>
</evidence>
<feature type="non-terminal residue" evidence="2">
    <location>
        <position position="1"/>
    </location>
</feature>
<evidence type="ECO:0000313" key="3">
    <source>
        <dbReference type="Proteomes" id="UP000823775"/>
    </source>
</evidence>
<comment type="caution">
    <text evidence="2">The sequence shown here is derived from an EMBL/GenBank/DDBJ whole genome shotgun (WGS) entry which is preliminary data.</text>
</comment>
<organism evidence="2 3">
    <name type="scientific">Datura stramonium</name>
    <name type="common">Jimsonweed</name>
    <name type="synonym">Common thornapple</name>
    <dbReference type="NCBI Taxonomy" id="4076"/>
    <lineage>
        <taxon>Eukaryota</taxon>
        <taxon>Viridiplantae</taxon>
        <taxon>Streptophyta</taxon>
        <taxon>Embryophyta</taxon>
        <taxon>Tracheophyta</taxon>
        <taxon>Spermatophyta</taxon>
        <taxon>Magnoliopsida</taxon>
        <taxon>eudicotyledons</taxon>
        <taxon>Gunneridae</taxon>
        <taxon>Pentapetalae</taxon>
        <taxon>asterids</taxon>
        <taxon>lamiids</taxon>
        <taxon>Solanales</taxon>
        <taxon>Solanaceae</taxon>
        <taxon>Solanoideae</taxon>
        <taxon>Datureae</taxon>
        <taxon>Datura</taxon>
    </lineage>
</organism>
<gene>
    <name evidence="2" type="ORF">HAX54_015218</name>
</gene>
<dbReference type="Proteomes" id="UP000823775">
    <property type="component" value="Unassembled WGS sequence"/>
</dbReference>
<accession>A0ABS8TRC1</accession>